<organism evidence="1 2">
    <name type="scientific">Melastoma candidum</name>
    <dbReference type="NCBI Taxonomy" id="119954"/>
    <lineage>
        <taxon>Eukaryota</taxon>
        <taxon>Viridiplantae</taxon>
        <taxon>Streptophyta</taxon>
        <taxon>Embryophyta</taxon>
        <taxon>Tracheophyta</taxon>
        <taxon>Spermatophyta</taxon>
        <taxon>Magnoliopsida</taxon>
        <taxon>eudicotyledons</taxon>
        <taxon>Gunneridae</taxon>
        <taxon>Pentapetalae</taxon>
        <taxon>rosids</taxon>
        <taxon>malvids</taxon>
        <taxon>Myrtales</taxon>
        <taxon>Melastomataceae</taxon>
        <taxon>Melastomatoideae</taxon>
        <taxon>Melastomateae</taxon>
        <taxon>Melastoma</taxon>
    </lineage>
</organism>
<gene>
    <name evidence="1" type="ORF">MLD38_017020</name>
</gene>
<evidence type="ECO:0000313" key="2">
    <source>
        <dbReference type="Proteomes" id="UP001057402"/>
    </source>
</evidence>
<evidence type="ECO:0000313" key="1">
    <source>
        <dbReference type="EMBL" id="KAI4368464.1"/>
    </source>
</evidence>
<protein>
    <submittedName>
        <fullName evidence="1">Uncharacterized protein</fullName>
    </submittedName>
</protein>
<dbReference type="EMBL" id="CM042884">
    <property type="protein sequence ID" value="KAI4368464.1"/>
    <property type="molecule type" value="Genomic_DNA"/>
</dbReference>
<accession>A0ACB9QSS5</accession>
<reference evidence="2" key="1">
    <citation type="journal article" date="2023" name="Front. Plant Sci.">
        <title>Chromosomal-level genome assembly of Melastoma candidum provides insights into trichome evolution.</title>
        <authorList>
            <person name="Zhong Y."/>
            <person name="Wu W."/>
            <person name="Sun C."/>
            <person name="Zou P."/>
            <person name="Liu Y."/>
            <person name="Dai S."/>
            <person name="Zhou R."/>
        </authorList>
    </citation>
    <scope>NUCLEOTIDE SEQUENCE [LARGE SCALE GENOMIC DNA]</scope>
</reference>
<name>A0ACB9QSS5_9MYRT</name>
<proteinExistence type="predicted"/>
<sequence>MAKFLALIVTLACVVGSVQCCRPFWEIIWPPLLPPPPPPLLPPPPPPSLPSPSPNNKDGSFSPPPLPYDPHNPPISPSPSSYDNLGPTSQPPLSPSQPPLSPSRPPLPSSHVKPSDAPSSHDSGNKTKQLPQALAPSHVSDRTLLNVLHYGAKGNGRDDDSQAFKDAWDDACRSSSSSGIFVPAGPKYMLLPMSLSGPCNANITVQIDGELVAPEEPSEWGCSVCHTWIEFEQVDGLTIQGSGSFNGQGAGWWRKSFCDDVGDIKDCHKKPTSLNIVKAHNLSIRDLTFKDSPQMHIVIGHSRHVHIDNLVIRAAGNSPNTDGIHIQNCEHVQVSDSDIGTGDDCISISNGSSDVNVKGVLCGPGHGVSIGSLGKNGAEDKVENVHVKDVHFRGSTNGARIKTWQGGKGYAKNIIFEDITCDRVRNPIIITQFYCDHEICRTQASAVQISNVTFSNVKGSSYTEKAIELECSESHPCTDIILKDIDLRWTKRQRETQSTCSNVQGRRNGNISPSVPCLAFDDKLGYNH</sequence>
<dbReference type="Proteomes" id="UP001057402">
    <property type="component" value="Chromosome 5"/>
</dbReference>
<comment type="caution">
    <text evidence="1">The sequence shown here is derived from an EMBL/GenBank/DDBJ whole genome shotgun (WGS) entry which is preliminary data.</text>
</comment>
<keyword evidence="2" id="KW-1185">Reference proteome</keyword>